<evidence type="ECO:0000313" key="3">
    <source>
        <dbReference type="EMBL" id="KAF7377621.1"/>
    </source>
</evidence>
<evidence type="ECO:0000256" key="1">
    <source>
        <dbReference type="SAM" id="MobiDB-lite"/>
    </source>
</evidence>
<proteinExistence type="predicted"/>
<feature type="region of interest" description="Disordered" evidence="1">
    <location>
        <begin position="83"/>
        <end position="109"/>
    </location>
</feature>
<comment type="caution">
    <text evidence="3">The sequence shown here is derived from an EMBL/GenBank/DDBJ whole genome shotgun (WGS) entry which is preliminary data.</text>
</comment>
<accession>A0A8H7DNF9</accession>
<feature type="transmembrane region" description="Helical" evidence="2">
    <location>
        <begin position="212"/>
        <end position="234"/>
    </location>
</feature>
<evidence type="ECO:0000313" key="4">
    <source>
        <dbReference type="Proteomes" id="UP000623467"/>
    </source>
</evidence>
<feature type="transmembrane region" description="Helical" evidence="2">
    <location>
        <begin position="246"/>
        <end position="270"/>
    </location>
</feature>
<name>A0A8H7DNF9_9AGAR</name>
<feature type="transmembrane region" description="Helical" evidence="2">
    <location>
        <begin position="137"/>
        <end position="156"/>
    </location>
</feature>
<dbReference type="OrthoDB" id="3254104at2759"/>
<feature type="transmembrane region" description="Helical" evidence="2">
    <location>
        <begin position="176"/>
        <end position="200"/>
    </location>
</feature>
<evidence type="ECO:0000256" key="2">
    <source>
        <dbReference type="SAM" id="Phobius"/>
    </source>
</evidence>
<keyword evidence="2" id="KW-0812">Transmembrane</keyword>
<dbReference type="EMBL" id="JACAZH010000001">
    <property type="protein sequence ID" value="KAF7377621.1"/>
    <property type="molecule type" value="Genomic_DNA"/>
</dbReference>
<keyword evidence="2" id="KW-1133">Transmembrane helix</keyword>
<protein>
    <submittedName>
        <fullName evidence="3">Uncharacterized protein</fullName>
    </submittedName>
</protein>
<keyword evidence="4" id="KW-1185">Reference proteome</keyword>
<dbReference type="Proteomes" id="UP000623467">
    <property type="component" value="Unassembled WGS sequence"/>
</dbReference>
<dbReference type="AlphaFoldDB" id="A0A8H7DNF9"/>
<reference evidence="3" key="1">
    <citation type="submission" date="2020-05" db="EMBL/GenBank/DDBJ databases">
        <title>Mycena genomes resolve the evolution of fungal bioluminescence.</title>
        <authorList>
            <person name="Tsai I.J."/>
        </authorList>
    </citation>
    <scope>NUCLEOTIDE SEQUENCE</scope>
    <source>
        <strain evidence="3">160909Yilan</strain>
    </source>
</reference>
<organism evidence="3 4">
    <name type="scientific">Mycena sanguinolenta</name>
    <dbReference type="NCBI Taxonomy" id="230812"/>
    <lineage>
        <taxon>Eukaryota</taxon>
        <taxon>Fungi</taxon>
        <taxon>Dikarya</taxon>
        <taxon>Basidiomycota</taxon>
        <taxon>Agaricomycotina</taxon>
        <taxon>Agaricomycetes</taxon>
        <taxon>Agaricomycetidae</taxon>
        <taxon>Agaricales</taxon>
        <taxon>Marasmiineae</taxon>
        <taxon>Mycenaceae</taxon>
        <taxon>Mycena</taxon>
    </lineage>
</organism>
<gene>
    <name evidence="3" type="ORF">MSAN_00184900</name>
</gene>
<sequence>MLAGRSKQDVAVRKHDIIFDTEKWTKAAKLKESNGHEDQSTLSEMCIVEMAFQRFARVQNGAEPSLVLRCPYSTSLKTENQMFTNVQPPRTSSDKEAFGNKSPYAPRKGLQRADSQNTRYMNMLLALDGIPRLHNMLAAFFTWILLAGFVLLPGTFTNLQNKGSNADEKAVIDAVQHVPLFVIAFVCSGIGVLGMLWLWWRWSRNYIWLNNRIFLPGTLNSLAGIISMLVNVYSAQHGEFVETSKITIIVTVVAAVICGGLTMFYSMVMLRNVKEAHNRQVGREQAGKHGEGIVVRMKRKANEIQPEAGIV</sequence>
<keyword evidence="2" id="KW-0472">Membrane</keyword>